<dbReference type="GO" id="GO:0005737">
    <property type="term" value="C:cytoplasm"/>
    <property type="evidence" value="ECO:0007669"/>
    <property type="project" value="UniProtKB-ARBA"/>
</dbReference>
<protein>
    <recommendedName>
        <fullName evidence="2">Large ribosomal subunit protein bL21m</fullName>
    </recommendedName>
</protein>
<dbReference type="Proteomes" id="UP000265520">
    <property type="component" value="Unassembled WGS sequence"/>
</dbReference>
<reference evidence="3 4" key="1">
    <citation type="journal article" date="2018" name="Front. Plant Sci.">
        <title>Red Clover (Trifolium pratense) and Zigzag Clover (T. medium) - A Picture of Genomic Similarities and Differences.</title>
        <authorList>
            <person name="Dluhosova J."/>
            <person name="Istvanek J."/>
            <person name="Nedelnik J."/>
            <person name="Repkova J."/>
        </authorList>
    </citation>
    <scope>NUCLEOTIDE SEQUENCE [LARGE SCALE GENOMIC DNA]</scope>
    <source>
        <strain evidence="4">cv. 10/8</strain>
        <tissue evidence="3">Leaf</tissue>
    </source>
</reference>
<comment type="caution">
    <text evidence="3">The sequence shown here is derived from an EMBL/GenBank/DDBJ whole genome shotgun (WGS) entry which is preliminary data.</text>
</comment>
<sequence length="63" mass="6847">MILNKVLLLGSASQTIIGRPIVPDAAVHAVVEEHVSAELPISNKFDKQNQLSHFESRNGIALE</sequence>
<dbReference type="SUPFAM" id="SSF141091">
    <property type="entry name" value="L21p-like"/>
    <property type="match status" value="1"/>
</dbReference>
<evidence type="ECO:0000256" key="1">
    <source>
        <dbReference type="ARBA" id="ARBA00008563"/>
    </source>
</evidence>
<proteinExistence type="inferred from homology"/>
<dbReference type="InterPro" id="IPR036164">
    <property type="entry name" value="bL21-like_sf"/>
</dbReference>
<dbReference type="PANTHER" id="PTHR21349:SF0">
    <property type="entry name" value="LARGE RIBOSOMAL SUBUNIT PROTEIN BL21M"/>
    <property type="match status" value="1"/>
</dbReference>
<keyword evidence="4" id="KW-1185">Reference proteome</keyword>
<organism evidence="3 4">
    <name type="scientific">Trifolium medium</name>
    <dbReference type="NCBI Taxonomy" id="97028"/>
    <lineage>
        <taxon>Eukaryota</taxon>
        <taxon>Viridiplantae</taxon>
        <taxon>Streptophyta</taxon>
        <taxon>Embryophyta</taxon>
        <taxon>Tracheophyta</taxon>
        <taxon>Spermatophyta</taxon>
        <taxon>Magnoliopsida</taxon>
        <taxon>eudicotyledons</taxon>
        <taxon>Gunneridae</taxon>
        <taxon>Pentapetalae</taxon>
        <taxon>rosids</taxon>
        <taxon>fabids</taxon>
        <taxon>Fabales</taxon>
        <taxon>Fabaceae</taxon>
        <taxon>Papilionoideae</taxon>
        <taxon>50 kb inversion clade</taxon>
        <taxon>NPAAA clade</taxon>
        <taxon>Hologalegina</taxon>
        <taxon>IRL clade</taxon>
        <taxon>Trifolieae</taxon>
        <taxon>Trifolium</taxon>
    </lineage>
</organism>
<dbReference type="GO" id="GO:0005840">
    <property type="term" value="C:ribosome"/>
    <property type="evidence" value="ECO:0007669"/>
    <property type="project" value="UniProtKB-KW"/>
</dbReference>
<accession>A0A392SB08</accession>
<dbReference type="GO" id="GO:0003735">
    <property type="term" value="F:structural constituent of ribosome"/>
    <property type="evidence" value="ECO:0007669"/>
    <property type="project" value="TreeGrafter"/>
</dbReference>
<keyword evidence="3" id="KW-0687">Ribonucleoprotein</keyword>
<evidence type="ECO:0000313" key="3">
    <source>
        <dbReference type="EMBL" id="MCI45150.1"/>
    </source>
</evidence>
<keyword evidence="3" id="KW-0689">Ribosomal protein</keyword>
<dbReference type="AlphaFoldDB" id="A0A392SB08"/>
<evidence type="ECO:0000313" key="4">
    <source>
        <dbReference type="Proteomes" id="UP000265520"/>
    </source>
</evidence>
<evidence type="ECO:0000256" key="2">
    <source>
        <dbReference type="ARBA" id="ARBA00044129"/>
    </source>
</evidence>
<dbReference type="InterPro" id="IPR028909">
    <property type="entry name" value="bL21-like"/>
</dbReference>
<dbReference type="EMBL" id="LXQA010340170">
    <property type="protein sequence ID" value="MCI45150.1"/>
    <property type="molecule type" value="Genomic_DNA"/>
</dbReference>
<name>A0A392SB08_9FABA</name>
<comment type="similarity">
    <text evidence="1">Belongs to the bacterial ribosomal protein bL21 family.</text>
</comment>
<dbReference type="PANTHER" id="PTHR21349">
    <property type="entry name" value="50S RIBOSOMAL PROTEIN L21"/>
    <property type="match status" value="1"/>
</dbReference>